<keyword evidence="5" id="KW-0472">Membrane</keyword>
<dbReference type="GO" id="GO:0019867">
    <property type="term" value="C:outer membrane"/>
    <property type="evidence" value="ECO:0007669"/>
    <property type="project" value="InterPro"/>
</dbReference>
<reference evidence="9 10" key="1">
    <citation type="journal article" date="2018" name="Environ. Microbiol.">
        <title>Isolation and genomic characterization of Novimethylophilus kurashikiensis gen. nov. sp. nov., a new lanthanide-dependent methylotrophic species of Methylophilaceae.</title>
        <authorList>
            <person name="Lv H."/>
            <person name="Sahin N."/>
            <person name="Tani A."/>
        </authorList>
    </citation>
    <scope>NUCLEOTIDE SEQUENCE [LARGE SCALE GENOMIC DNA]</scope>
    <source>
        <strain evidence="9 10">La2-4</strain>
    </source>
</reference>
<evidence type="ECO:0000256" key="1">
    <source>
        <dbReference type="ARBA" id="ARBA00004370"/>
    </source>
</evidence>
<accession>A0A2R5FAD7</accession>
<evidence type="ECO:0000259" key="8">
    <source>
        <dbReference type="Pfam" id="PF01103"/>
    </source>
</evidence>
<evidence type="ECO:0000256" key="2">
    <source>
        <dbReference type="ARBA" id="ARBA00022452"/>
    </source>
</evidence>
<dbReference type="Gene3D" id="3.10.20.310">
    <property type="entry name" value="membrane protein fhac"/>
    <property type="match status" value="2"/>
</dbReference>
<comment type="subcellular location">
    <subcellularLocation>
        <location evidence="1">Membrane</location>
    </subcellularLocation>
</comment>
<organism evidence="9 10">
    <name type="scientific">Novimethylophilus kurashikiensis</name>
    <dbReference type="NCBI Taxonomy" id="1825523"/>
    <lineage>
        <taxon>Bacteria</taxon>
        <taxon>Pseudomonadati</taxon>
        <taxon>Pseudomonadota</taxon>
        <taxon>Betaproteobacteria</taxon>
        <taxon>Nitrosomonadales</taxon>
        <taxon>Methylophilaceae</taxon>
        <taxon>Novimethylophilus</taxon>
    </lineage>
</organism>
<keyword evidence="4 7" id="KW-0732">Signal</keyword>
<evidence type="ECO:0000313" key="9">
    <source>
        <dbReference type="EMBL" id="GBG13604.1"/>
    </source>
</evidence>
<keyword evidence="2" id="KW-1134">Transmembrane beta strand</keyword>
<sequence length="594" mass="66163">MHPYLQLSPDLLKAMLLALLLGLSLPIQAAYEVAVDAPKPLRELLLKFLDVSRYKNRKDLSQDQFDFMLATTESQVAKLVATEGYFSPKTRVDVTTAQGKRRVSVHVDAGPRSRIAKVDVHVQGPAVRDSPAQVERLIRQWPLVEGAPFRQEDWDQAKRQSLQQLRNHLYAAAEMTDSAARIDADRHEAALSVDYDSGPPFTLGPLKISGTQRYPEWIVDHVNPLKAGEPYDAERLLALQRQIVRTPYYSNAVIDIDRDPANADHAPVTVSVTEYPSQRISGGVGYSTDTGASIEGHYSHNNVFGKAWVLDTQAKLEQERQTASLNLAMPPDSANFVNSADLTYLRTTLEGVDLRSVRYGLWRSRVTDKLDLAFKLQYFQDRLEQLNGAEIPSGIIVQPGEHQALMVSMEWTSRHVDDLVFPRRGYIVSNMLGVALKNALTDETFVRAQTRLRQFFPVGDRDLVILGGTLGAVIARRGDNVSIPASLLFRAGGTETIRGYDYLSIGNTVNGTVYPTRYLAVGSVEYQHWFLPKWGAAVFYDVGTATDNWPDKEIFQGIGVGARWRSPVGPINADLAYGVERGEIRPHFSLSVAF</sequence>
<dbReference type="RefSeq" id="WP_227871378.1">
    <property type="nucleotide sequence ID" value="NZ_BDOQ01000003.1"/>
</dbReference>
<dbReference type="Proteomes" id="UP000245081">
    <property type="component" value="Unassembled WGS sequence"/>
</dbReference>
<feature type="domain" description="Bacterial surface antigen (D15)" evidence="8">
    <location>
        <begin position="302"/>
        <end position="580"/>
    </location>
</feature>
<dbReference type="Gene3D" id="2.40.160.50">
    <property type="entry name" value="membrane protein fhac: a member of the omp85/tpsb transporter family"/>
    <property type="match status" value="1"/>
</dbReference>
<evidence type="ECO:0000256" key="7">
    <source>
        <dbReference type="SAM" id="SignalP"/>
    </source>
</evidence>
<evidence type="ECO:0000256" key="3">
    <source>
        <dbReference type="ARBA" id="ARBA00022692"/>
    </source>
</evidence>
<proteinExistence type="predicted"/>
<keyword evidence="3" id="KW-0812">Transmembrane</keyword>
<gene>
    <name evidence="9" type="primary">tamA</name>
    <name evidence="9" type="ORF">NMK_1155</name>
</gene>
<comment type="caution">
    <text evidence="9">The sequence shown here is derived from an EMBL/GenBank/DDBJ whole genome shotgun (WGS) entry which is preliminary data.</text>
</comment>
<dbReference type="AlphaFoldDB" id="A0A2R5FAD7"/>
<evidence type="ECO:0000256" key="4">
    <source>
        <dbReference type="ARBA" id="ARBA00022729"/>
    </source>
</evidence>
<dbReference type="EMBL" id="BDOQ01000003">
    <property type="protein sequence ID" value="GBG13604.1"/>
    <property type="molecule type" value="Genomic_DNA"/>
</dbReference>
<feature type="signal peptide" evidence="7">
    <location>
        <begin position="1"/>
        <end position="29"/>
    </location>
</feature>
<protein>
    <submittedName>
        <fullName evidence="9">Translocation and assembly module TamA</fullName>
    </submittedName>
</protein>
<feature type="chain" id="PRO_5015336029" evidence="7">
    <location>
        <begin position="30"/>
        <end position="594"/>
    </location>
</feature>
<keyword evidence="6" id="KW-0998">Cell outer membrane</keyword>
<evidence type="ECO:0000313" key="10">
    <source>
        <dbReference type="Proteomes" id="UP000245081"/>
    </source>
</evidence>
<evidence type="ECO:0000256" key="6">
    <source>
        <dbReference type="ARBA" id="ARBA00023237"/>
    </source>
</evidence>
<evidence type="ECO:0000256" key="5">
    <source>
        <dbReference type="ARBA" id="ARBA00023136"/>
    </source>
</evidence>
<dbReference type="InterPro" id="IPR039910">
    <property type="entry name" value="D15-like"/>
</dbReference>
<name>A0A2R5FAD7_9PROT</name>
<dbReference type="PANTHER" id="PTHR12815">
    <property type="entry name" value="SORTING AND ASSEMBLY MACHINERY SAMM50 PROTEIN FAMILY MEMBER"/>
    <property type="match status" value="1"/>
</dbReference>
<keyword evidence="10" id="KW-1185">Reference proteome</keyword>
<dbReference type="PANTHER" id="PTHR12815:SF47">
    <property type="entry name" value="TRANSLOCATION AND ASSEMBLY MODULE SUBUNIT TAMA"/>
    <property type="match status" value="1"/>
</dbReference>
<dbReference type="InterPro" id="IPR000184">
    <property type="entry name" value="Bac_surfAg_D15"/>
</dbReference>
<dbReference type="Pfam" id="PF01103">
    <property type="entry name" value="Omp85"/>
    <property type="match status" value="1"/>
</dbReference>